<accession>A0A923SMP5</accession>
<evidence type="ECO:0000313" key="3">
    <source>
        <dbReference type="Proteomes" id="UP000650485"/>
    </source>
</evidence>
<proteinExistence type="predicted"/>
<evidence type="ECO:0000256" key="1">
    <source>
        <dbReference type="SAM" id="Phobius"/>
    </source>
</evidence>
<protein>
    <submittedName>
        <fullName evidence="2">Uncharacterized protein</fullName>
    </submittedName>
</protein>
<evidence type="ECO:0000313" key="2">
    <source>
        <dbReference type="EMBL" id="MBC6498291.1"/>
    </source>
</evidence>
<keyword evidence="1" id="KW-0812">Transmembrane</keyword>
<keyword evidence="1" id="KW-1133">Transmembrane helix</keyword>
<organism evidence="2 3">
    <name type="scientific">Weissella confusa</name>
    <name type="common">Lactobacillus confusus</name>
    <dbReference type="NCBI Taxonomy" id="1583"/>
    <lineage>
        <taxon>Bacteria</taxon>
        <taxon>Bacillati</taxon>
        <taxon>Bacillota</taxon>
        <taxon>Bacilli</taxon>
        <taxon>Lactobacillales</taxon>
        <taxon>Lactobacillaceae</taxon>
        <taxon>Weissella</taxon>
    </lineage>
</organism>
<dbReference type="Proteomes" id="UP000650485">
    <property type="component" value="Unassembled WGS sequence"/>
</dbReference>
<sequence>MVTAYRGKLGGTAFNSALISVIAGWGAFLYPTKESIRCNNLKETGFMAESGSWGAGGSSGGFGGGSGGGAF</sequence>
<feature type="transmembrane region" description="Helical" evidence="1">
    <location>
        <begin position="12"/>
        <end position="30"/>
    </location>
</feature>
<reference evidence="2" key="1">
    <citation type="submission" date="2020-08" db="EMBL/GenBank/DDBJ databases">
        <title>Complete genome sequence of Weissella confusa strain FS54 provides insights into metabolic potential.</title>
        <authorList>
            <person name="Fhoula I."/>
            <person name="Najjari A."/>
            <person name="Lekired A."/>
            <person name="Bessrour-Aouam N."/>
            <person name="Jaballah S."/>
            <person name="Klibi N."/>
            <person name="Ouzari H.-I."/>
        </authorList>
    </citation>
    <scope>NUCLEOTIDE SEQUENCE</scope>
    <source>
        <strain evidence="2">FS54</strain>
    </source>
</reference>
<dbReference type="EMBL" id="JACSZT010000003">
    <property type="protein sequence ID" value="MBC6498291.1"/>
    <property type="molecule type" value="Genomic_DNA"/>
</dbReference>
<dbReference type="AlphaFoldDB" id="A0A923SMP5"/>
<gene>
    <name evidence="2" type="ORF">H7R52_02755</name>
</gene>
<comment type="caution">
    <text evidence="2">The sequence shown here is derived from an EMBL/GenBank/DDBJ whole genome shotgun (WGS) entry which is preliminary data.</text>
</comment>
<keyword evidence="1" id="KW-0472">Membrane</keyword>
<name>A0A923SMP5_WEICO</name>